<evidence type="ECO:0000256" key="7">
    <source>
        <dbReference type="PIRSR" id="PIRSR601461-1"/>
    </source>
</evidence>
<evidence type="ECO:0000313" key="11">
    <source>
        <dbReference type="Proteomes" id="UP000019116"/>
    </source>
</evidence>
<feature type="active site" evidence="7">
    <location>
        <position position="151"/>
    </location>
</feature>
<feature type="signal peptide" evidence="8">
    <location>
        <begin position="1"/>
        <end position="23"/>
    </location>
</feature>
<keyword evidence="3 8" id="KW-0732">Signal</keyword>
<organism evidence="10">
    <name type="scientific">Triticum aestivum</name>
    <name type="common">Wheat</name>
    <dbReference type="NCBI Taxonomy" id="4565"/>
    <lineage>
        <taxon>Eukaryota</taxon>
        <taxon>Viridiplantae</taxon>
        <taxon>Streptophyta</taxon>
        <taxon>Embryophyta</taxon>
        <taxon>Tracheophyta</taxon>
        <taxon>Spermatophyta</taxon>
        <taxon>Magnoliopsida</taxon>
        <taxon>Liliopsida</taxon>
        <taxon>Poales</taxon>
        <taxon>Poaceae</taxon>
        <taxon>BOP clade</taxon>
        <taxon>Pooideae</taxon>
        <taxon>Triticodae</taxon>
        <taxon>Triticeae</taxon>
        <taxon>Triticinae</taxon>
        <taxon>Triticum</taxon>
    </lineage>
</organism>
<feature type="domain" description="Peptidase A1" evidence="9">
    <location>
        <begin position="133"/>
        <end position="472"/>
    </location>
</feature>
<evidence type="ECO:0000256" key="4">
    <source>
        <dbReference type="ARBA" id="ARBA00022750"/>
    </source>
</evidence>
<keyword evidence="4" id="KW-0064">Aspartyl protease</keyword>
<dbReference type="FunFam" id="2.40.70.10:FF:000021">
    <property type="entry name" value="Aspartyl protease AED1"/>
    <property type="match status" value="1"/>
</dbReference>
<dbReference type="PANTHER" id="PTHR13683">
    <property type="entry name" value="ASPARTYL PROTEASES"/>
    <property type="match status" value="1"/>
</dbReference>
<dbReference type="InterPro" id="IPR021109">
    <property type="entry name" value="Peptidase_aspartic_dom_sf"/>
</dbReference>
<evidence type="ECO:0000256" key="5">
    <source>
        <dbReference type="ARBA" id="ARBA00022801"/>
    </source>
</evidence>
<dbReference type="Pfam" id="PF14543">
    <property type="entry name" value="TAXi_N"/>
    <property type="match status" value="1"/>
</dbReference>
<keyword evidence="6" id="KW-1015">Disulfide bond</keyword>
<evidence type="ECO:0000256" key="8">
    <source>
        <dbReference type="SAM" id="SignalP"/>
    </source>
</evidence>
<dbReference type="GO" id="GO:0006508">
    <property type="term" value="P:proteolysis"/>
    <property type="evidence" value="ECO:0007669"/>
    <property type="project" value="UniProtKB-KW"/>
</dbReference>
<dbReference type="Gene3D" id="2.40.70.10">
    <property type="entry name" value="Acid Proteases"/>
    <property type="match status" value="2"/>
</dbReference>
<evidence type="ECO:0000256" key="1">
    <source>
        <dbReference type="ARBA" id="ARBA00007447"/>
    </source>
</evidence>
<feature type="chain" id="PRO_5043180560" description="Peptidase A1 domain-containing protein" evidence="8">
    <location>
        <begin position="24"/>
        <end position="476"/>
    </location>
</feature>
<dbReference type="Pfam" id="PF14541">
    <property type="entry name" value="TAXi_C"/>
    <property type="match status" value="1"/>
</dbReference>
<evidence type="ECO:0000313" key="10">
    <source>
        <dbReference type="EnsemblPlants" id="TraesCS7B02G090900.1"/>
    </source>
</evidence>
<keyword evidence="5" id="KW-0378">Hydrolase</keyword>
<dbReference type="OMA" id="CAYQQIG"/>
<sequence>MASPLLLCILLVVFGNYLSISAAGDGGQSFVVVSTRSFQTQDVCSTSTSRVTRRPNRAGAAVPLVHRHGPCAKSPSTDKPSSFAETLHRSRVRADYIMSRALRGRGTTKMQEQEEGKVSMPAHLGTSVDSQEYVVTLGLGTPAVEQVLLMDTGSDLSWVQCAPCNFTDCYPQKDPLFDPRKSSTYAPIPCGSDVCKRLQSDHFDNGCSMNGNGTQSQCGYRVEYGGGLKTRGVYSNEALTMAPGVVIKDFHFGCAYQQIGSDDKSDGLLGLGGAPESLPVQTSAVYGGSFSYCLPPVSSGTGFLALGAPTNTSGFSFTPMTPFMDYATFYLVKLTGISVGGKQLRIPPKVFEGGLIVDCGNIISHLPSTPYAKLQSAFRAAMAAYPLIPSDDDDDDTCYNFTGYSDVTVPKVALTFTGGVTVDLDVPNGVLLDGCLAFTESGSDGYVGFLGNVQMRTLEMLYDARGGGLGFRTGAC</sequence>
<reference evidence="10" key="1">
    <citation type="submission" date="2018-08" db="EMBL/GenBank/DDBJ databases">
        <authorList>
            <person name="Rossello M."/>
        </authorList>
    </citation>
    <scope>NUCLEOTIDE SEQUENCE [LARGE SCALE GENOMIC DNA]</scope>
    <source>
        <strain evidence="10">cv. Chinese Spring</strain>
    </source>
</reference>
<dbReference type="GO" id="GO:0004190">
    <property type="term" value="F:aspartic-type endopeptidase activity"/>
    <property type="evidence" value="ECO:0007669"/>
    <property type="project" value="UniProtKB-KW"/>
</dbReference>
<dbReference type="PANTHER" id="PTHR13683:SF790">
    <property type="entry name" value="PEPTIDASE A1 DOMAIN-CONTAINING PROTEIN"/>
    <property type="match status" value="1"/>
</dbReference>
<name>A0A3B6SDW0_WHEAT</name>
<dbReference type="SMR" id="A0A3B6SDW0"/>
<dbReference type="Gramene" id="TraesROB_scaffold_047347_01G000100.1">
    <property type="protein sequence ID" value="TraesROB_scaffold_047347_01G000100.1"/>
    <property type="gene ID" value="TraesROB_scaffold_047347_01G000100"/>
</dbReference>
<dbReference type="InterPro" id="IPR032861">
    <property type="entry name" value="TAXi_N"/>
</dbReference>
<dbReference type="InterPro" id="IPR033121">
    <property type="entry name" value="PEPTIDASE_A1"/>
</dbReference>
<dbReference type="Proteomes" id="UP000019116">
    <property type="component" value="Chromosome 7B"/>
</dbReference>
<evidence type="ECO:0000256" key="6">
    <source>
        <dbReference type="ARBA" id="ARBA00023157"/>
    </source>
</evidence>
<dbReference type="STRING" id="4565.A0A3B6SDW0"/>
<evidence type="ECO:0000259" key="9">
    <source>
        <dbReference type="PROSITE" id="PS51767"/>
    </source>
</evidence>
<feature type="active site" evidence="7">
    <location>
        <position position="358"/>
    </location>
</feature>
<dbReference type="Gramene" id="TraesWEE_scaffold_027649_01G000200.1">
    <property type="protein sequence ID" value="TraesWEE_scaffold_027649_01G000200.1"/>
    <property type="gene ID" value="TraesWEE_scaffold_027649_01G000200"/>
</dbReference>
<dbReference type="PROSITE" id="PS51767">
    <property type="entry name" value="PEPTIDASE_A1"/>
    <property type="match status" value="1"/>
</dbReference>
<reference evidence="10" key="2">
    <citation type="submission" date="2018-10" db="UniProtKB">
        <authorList>
            <consortium name="EnsemblPlants"/>
        </authorList>
    </citation>
    <scope>IDENTIFICATION</scope>
</reference>
<evidence type="ECO:0000256" key="3">
    <source>
        <dbReference type="ARBA" id="ARBA00022729"/>
    </source>
</evidence>
<dbReference type="EnsemblPlants" id="TraesCS7B02G090900.1">
    <property type="protein sequence ID" value="TraesCS7B02G090900.1"/>
    <property type="gene ID" value="TraesCS7B02G090900"/>
</dbReference>
<keyword evidence="2" id="KW-0645">Protease</keyword>
<dbReference type="InterPro" id="IPR032799">
    <property type="entry name" value="TAXi_C"/>
</dbReference>
<keyword evidence="11" id="KW-1185">Reference proteome</keyword>
<dbReference type="SUPFAM" id="SSF50630">
    <property type="entry name" value="Acid proteases"/>
    <property type="match status" value="1"/>
</dbReference>
<dbReference type="Gramene" id="TraesCAD_scaffold_029102_01G000100.1">
    <property type="protein sequence ID" value="TraesCAD_scaffold_029102_01G000100.1"/>
    <property type="gene ID" value="TraesCAD_scaffold_029102_01G000100"/>
</dbReference>
<evidence type="ECO:0000256" key="2">
    <source>
        <dbReference type="ARBA" id="ARBA00022670"/>
    </source>
</evidence>
<accession>A0A3B6SDW0</accession>
<dbReference type="OrthoDB" id="2747330at2759"/>
<proteinExistence type="inferred from homology"/>
<dbReference type="InterPro" id="IPR001461">
    <property type="entry name" value="Aspartic_peptidase_A1"/>
</dbReference>
<dbReference type="Gramene" id="TraesCS7B02G090900.1">
    <property type="protein sequence ID" value="TraesCS7B02G090900.1"/>
    <property type="gene ID" value="TraesCS7B02G090900"/>
</dbReference>
<comment type="similarity">
    <text evidence="1">Belongs to the peptidase A1 family.</text>
</comment>
<protein>
    <recommendedName>
        <fullName evidence="9">Peptidase A1 domain-containing protein</fullName>
    </recommendedName>
</protein>
<dbReference type="Gramene" id="TraesCLE_scaffold_092086_01G000100.1">
    <property type="protein sequence ID" value="TraesCLE_scaffold_092086_01G000100.1"/>
    <property type="gene ID" value="TraesCLE_scaffold_092086_01G000100"/>
</dbReference>
<dbReference type="AlphaFoldDB" id="A0A3B6SDW0"/>
<dbReference type="FunFam" id="2.40.70.10:FF:000013">
    <property type="entry name" value="Aspartyl protease AED1"/>
    <property type="match status" value="1"/>
</dbReference>